<reference evidence="2 3" key="1">
    <citation type="submission" date="2017-10" db="EMBL/GenBank/DDBJ databases">
        <title>Nyctiphanis sp. nov., isolated from the stomach of the euphausiid Nyctiphanes simplex (Hansen, 1911) in the Gulf of California.</title>
        <authorList>
            <person name="Gomez-Gil B."/>
            <person name="Aguilar-Mendez M."/>
            <person name="Lopez-Cortes A."/>
            <person name="Gomez-Gutierrez J."/>
            <person name="Roque A."/>
            <person name="Lang E."/>
            <person name="Gonzalez-Castillo A."/>
        </authorList>
    </citation>
    <scope>NUCLEOTIDE SEQUENCE [LARGE SCALE GENOMIC DNA]</scope>
    <source>
        <strain evidence="2 3">CAIM 600</strain>
    </source>
</reference>
<accession>A0A4Q0YUJ7</accession>
<evidence type="ECO:0000259" key="1">
    <source>
        <dbReference type="Pfam" id="PF13417"/>
    </source>
</evidence>
<protein>
    <recommendedName>
        <fullName evidence="1">GST N-terminal domain-containing protein</fullName>
    </recommendedName>
</protein>
<dbReference type="CDD" id="cd00570">
    <property type="entry name" value="GST_N_family"/>
    <property type="match status" value="1"/>
</dbReference>
<dbReference type="EMBL" id="PEIB01000002">
    <property type="protein sequence ID" value="RXJ74463.1"/>
    <property type="molecule type" value="Genomic_DNA"/>
</dbReference>
<evidence type="ECO:0000313" key="2">
    <source>
        <dbReference type="EMBL" id="RXJ74463.1"/>
    </source>
</evidence>
<dbReference type="InterPro" id="IPR004045">
    <property type="entry name" value="Glutathione_S-Trfase_N"/>
</dbReference>
<dbReference type="RefSeq" id="WP_129120931.1">
    <property type="nucleotide sequence ID" value="NZ_PEIB01000002.1"/>
</dbReference>
<name>A0A4Q0YUJ7_9GAMM</name>
<feature type="domain" description="GST N-terminal" evidence="1">
    <location>
        <begin position="14"/>
        <end position="86"/>
    </location>
</feature>
<evidence type="ECO:0000313" key="3">
    <source>
        <dbReference type="Proteomes" id="UP000290287"/>
    </source>
</evidence>
<proteinExistence type="predicted"/>
<dbReference type="InterPro" id="IPR036249">
    <property type="entry name" value="Thioredoxin-like_sf"/>
</dbReference>
<dbReference type="Proteomes" id="UP000290287">
    <property type="component" value="Unassembled WGS sequence"/>
</dbReference>
<dbReference type="Gene3D" id="3.40.30.10">
    <property type="entry name" value="Glutaredoxin"/>
    <property type="match status" value="1"/>
</dbReference>
<keyword evidence="3" id="KW-1185">Reference proteome</keyword>
<comment type="caution">
    <text evidence="2">The sequence shown here is derived from an EMBL/GenBank/DDBJ whole genome shotgun (WGS) entry which is preliminary data.</text>
</comment>
<sequence length="103" mass="12111">MPNSHHKPAEPWLLYRSKISYFSGKVEAYLKYKQIPFNIKEVNHWTLNKIYWNTGVKKMPALEAKDGRWLFDSTPMIQWLEECYGGVPVLPKDPALRFFCSSC</sequence>
<gene>
    <name evidence="2" type="ORF">CS022_02385</name>
</gene>
<organism evidence="2 3">
    <name type="scientific">Veronia nyctiphanis</name>
    <dbReference type="NCBI Taxonomy" id="1278244"/>
    <lineage>
        <taxon>Bacteria</taxon>
        <taxon>Pseudomonadati</taxon>
        <taxon>Pseudomonadota</taxon>
        <taxon>Gammaproteobacteria</taxon>
        <taxon>Vibrionales</taxon>
        <taxon>Vibrionaceae</taxon>
        <taxon>Veronia</taxon>
    </lineage>
</organism>
<dbReference type="AlphaFoldDB" id="A0A4Q0YUJ7"/>
<dbReference type="SUPFAM" id="SSF52833">
    <property type="entry name" value="Thioredoxin-like"/>
    <property type="match status" value="1"/>
</dbReference>
<dbReference type="Pfam" id="PF13417">
    <property type="entry name" value="GST_N_3"/>
    <property type="match status" value="1"/>
</dbReference>
<dbReference type="OrthoDB" id="508035at2"/>